<organism evidence="1 2">
    <name type="scientific">Caenorhabditis nigoni</name>
    <dbReference type="NCBI Taxonomy" id="1611254"/>
    <lineage>
        <taxon>Eukaryota</taxon>
        <taxon>Metazoa</taxon>
        <taxon>Ecdysozoa</taxon>
        <taxon>Nematoda</taxon>
        <taxon>Chromadorea</taxon>
        <taxon>Rhabditida</taxon>
        <taxon>Rhabditina</taxon>
        <taxon>Rhabditomorpha</taxon>
        <taxon>Rhabditoidea</taxon>
        <taxon>Rhabditidae</taxon>
        <taxon>Peloderinae</taxon>
        <taxon>Caenorhabditis</taxon>
    </lineage>
</organism>
<accession>A0A2G5SCI3</accession>
<dbReference type="EMBL" id="PDUG01000018">
    <property type="protein sequence ID" value="PIC12775.1"/>
    <property type="molecule type" value="Genomic_DNA"/>
</dbReference>
<sequence>MAEELEKVSNETLKNTSCIQFISSRFVLQVYWRRACNCEDFLMEQLDYEQRVGCSNCTKHIKKTPLDPSLLCLICQYYEKITGKRRDVKEVVFFEEEEEILDRWALAECIRKRKISIEEIYAIIEKDTSERQKKKELTEEERSMLSEDQLKLDGSRIVELLKPFEMQDGGEICGGVPGDA</sequence>
<evidence type="ECO:0000313" key="2">
    <source>
        <dbReference type="Proteomes" id="UP000230233"/>
    </source>
</evidence>
<gene>
    <name evidence="1" type="ORF">B9Z55_028154</name>
</gene>
<keyword evidence="2" id="KW-1185">Reference proteome</keyword>
<comment type="caution">
    <text evidence="1">The sequence shown here is derived from an EMBL/GenBank/DDBJ whole genome shotgun (WGS) entry which is preliminary data.</text>
</comment>
<dbReference type="OrthoDB" id="5910027at2759"/>
<evidence type="ECO:0000313" key="1">
    <source>
        <dbReference type="EMBL" id="PIC12775.1"/>
    </source>
</evidence>
<dbReference type="Proteomes" id="UP000230233">
    <property type="component" value="Unassembled WGS sequence"/>
</dbReference>
<proteinExistence type="predicted"/>
<dbReference type="AlphaFoldDB" id="A0A2G5SCI3"/>
<reference evidence="2" key="1">
    <citation type="submission" date="2017-10" db="EMBL/GenBank/DDBJ databases">
        <title>Rapid genome shrinkage in a self-fertile nematode reveals novel sperm competition proteins.</title>
        <authorList>
            <person name="Yin D."/>
            <person name="Schwarz E.M."/>
            <person name="Thomas C.G."/>
            <person name="Felde R.L."/>
            <person name="Korf I.F."/>
            <person name="Cutter A.D."/>
            <person name="Schartner C.M."/>
            <person name="Ralston E.J."/>
            <person name="Meyer B.J."/>
            <person name="Haag E.S."/>
        </authorList>
    </citation>
    <scope>NUCLEOTIDE SEQUENCE [LARGE SCALE GENOMIC DNA]</scope>
    <source>
        <strain evidence="2">JU1422</strain>
    </source>
</reference>
<protein>
    <submittedName>
        <fullName evidence="1">Uncharacterized protein</fullName>
    </submittedName>
</protein>
<name>A0A2G5SCI3_9PELO</name>